<sequence>MFCIIAFIVLSILGIFSASNRQLAREALDCVLRRVTLRPCTTGFDEKMKAKILGYVITRSEAGARFLNRYFEPLSWIFFFLLVGSTFFAVRGVYLYYTTGSCNGLNQGGFCVFDPTGQNTQFSGVDESCPVSSEGNVLNLTLEGVDLGGFPKLAGNPNAKSIVFIGSYGCDYSRKAYPMIRRLAQKYGAELVFLYYPVKEHSDYLAKVGYCAYKQDPQKFWDLNDRLFAADKTRLEDEAFVQELLKASGFNAQSVQFCAKDFQTEWVVKQQLAEVRKTNFYGTPTVFIRNEALVGPKPYRVYAIALEGLLYWLK</sequence>
<dbReference type="EMBL" id="LGKO01000004">
    <property type="protein sequence ID" value="KPL83228.1"/>
    <property type="molecule type" value="Genomic_DNA"/>
</dbReference>
<reference evidence="3 4" key="1">
    <citation type="submission" date="2015-07" db="EMBL/GenBank/DDBJ databases">
        <title>Whole genome sequence of Thermanaerothrix daxensis DSM 23592.</title>
        <authorList>
            <person name="Hemp J."/>
            <person name="Ward L.M."/>
            <person name="Pace L.A."/>
            <person name="Fischer W.W."/>
        </authorList>
    </citation>
    <scope>NUCLEOTIDE SEQUENCE [LARGE SCALE GENOMIC DNA]</scope>
    <source>
        <strain evidence="3 4">GNS-1</strain>
    </source>
</reference>
<dbReference type="AlphaFoldDB" id="A0A0P6Y267"/>
<accession>A0A0P6Y267</accession>
<feature type="transmembrane region" description="Helical" evidence="1">
    <location>
        <begin position="76"/>
        <end position="97"/>
    </location>
</feature>
<dbReference type="STRING" id="869279.SE15_08270"/>
<dbReference type="Gene3D" id="3.40.30.10">
    <property type="entry name" value="Glutaredoxin"/>
    <property type="match status" value="1"/>
</dbReference>
<protein>
    <recommendedName>
        <fullName evidence="2">DSBA-like thioredoxin domain-containing protein</fullName>
    </recommendedName>
</protein>
<dbReference type="InterPro" id="IPR036249">
    <property type="entry name" value="Thioredoxin-like_sf"/>
</dbReference>
<evidence type="ECO:0000313" key="4">
    <source>
        <dbReference type="Proteomes" id="UP000050544"/>
    </source>
</evidence>
<comment type="caution">
    <text evidence="3">The sequence shown here is derived from an EMBL/GenBank/DDBJ whole genome shotgun (WGS) entry which is preliminary data.</text>
</comment>
<dbReference type="Pfam" id="PF01323">
    <property type="entry name" value="DSBA"/>
    <property type="match status" value="1"/>
</dbReference>
<dbReference type="SUPFAM" id="SSF52833">
    <property type="entry name" value="Thioredoxin-like"/>
    <property type="match status" value="1"/>
</dbReference>
<evidence type="ECO:0000256" key="1">
    <source>
        <dbReference type="SAM" id="Phobius"/>
    </source>
</evidence>
<keyword evidence="1" id="KW-1133">Transmembrane helix</keyword>
<feature type="domain" description="DSBA-like thioredoxin" evidence="2">
    <location>
        <begin position="180"/>
        <end position="303"/>
    </location>
</feature>
<proteinExistence type="predicted"/>
<dbReference type="PATRIC" id="fig|869279.4.peg.2383"/>
<dbReference type="OrthoDB" id="5094767at2"/>
<gene>
    <name evidence="3" type="ORF">SE15_08270</name>
</gene>
<keyword evidence="1" id="KW-0472">Membrane</keyword>
<dbReference type="InterPro" id="IPR001853">
    <property type="entry name" value="DSBA-like_thioredoxin_dom"/>
</dbReference>
<name>A0A0P6Y267_9CHLR</name>
<organism evidence="3 4">
    <name type="scientific">Thermanaerothrix daxensis</name>
    <dbReference type="NCBI Taxonomy" id="869279"/>
    <lineage>
        <taxon>Bacteria</taxon>
        <taxon>Bacillati</taxon>
        <taxon>Chloroflexota</taxon>
        <taxon>Anaerolineae</taxon>
        <taxon>Anaerolineales</taxon>
        <taxon>Anaerolineaceae</taxon>
        <taxon>Thermanaerothrix</taxon>
    </lineage>
</organism>
<keyword evidence="1" id="KW-0812">Transmembrane</keyword>
<evidence type="ECO:0000259" key="2">
    <source>
        <dbReference type="Pfam" id="PF01323"/>
    </source>
</evidence>
<dbReference type="RefSeq" id="WP_054521639.1">
    <property type="nucleotide sequence ID" value="NZ_LGKO01000004.1"/>
</dbReference>
<keyword evidence="4" id="KW-1185">Reference proteome</keyword>
<evidence type="ECO:0000313" key="3">
    <source>
        <dbReference type="EMBL" id="KPL83228.1"/>
    </source>
</evidence>
<dbReference type="GO" id="GO:0016491">
    <property type="term" value="F:oxidoreductase activity"/>
    <property type="evidence" value="ECO:0007669"/>
    <property type="project" value="InterPro"/>
</dbReference>
<dbReference type="Proteomes" id="UP000050544">
    <property type="component" value="Unassembled WGS sequence"/>
</dbReference>